<comment type="caution">
    <text evidence="2">The sequence shown here is derived from an EMBL/GenBank/DDBJ whole genome shotgun (WGS) entry which is preliminary data.</text>
</comment>
<organism evidence="2 3">
    <name type="scientific">Bacillus thuringiensis serovar mexicanensis</name>
    <dbReference type="NCBI Taxonomy" id="180868"/>
    <lineage>
        <taxon>Bacteria</taxon>
        <taxon>Bacillati</taxon>
        <taxon>Bacillota</taxon>
        <taxon>Bacilli</taxon>
        <taxon>Bacillales</taxon>
        <taxon>Bacillaceae</taxon>
        <taxon>Bacillus</taxon>
        <taxon>Bacillus cereus group</taxon>
    </lineage>
</organism>
<name>A0A242W6E1_BACTU</name>
<reference evidence="2 3" key="1">
    <citation type="submission" date="2016-10" db="EMBL/GenBank/DDBJ databases">
        <title>Comparative genomics of Bacillus thuringiensis reveals a path to pathogens against multiple invertebrate hosts.</title>
        <authorList>
            <person name="Zheng J."/>
            <person name="Gao Q."/>
            <person name="Liu H."/>
            <person name="Peng D."/>
            <person name="Ruan L."/>
            <person name="Sun M."/>
        </authorList>
    </citation>
    <scope>NUCLEOTIDE SEQUENCE [LARGE SCALE GENOMIC DNA]</scope>
    <source>
        <strain evidence="2">BGSC 4AC1</strain>
    </source>
</reference>
<dbReference type="SUPFAM" id="SSF53098">
    <property type="entry name" value="Ribonuclease H-like"/>
    <property type="match status" value="1"/>
</dbReference>
<proteinExistence type="predicted"/>
<sequence>MHEFYSLRWRIKIFFKAWKSFFQIHHNLNIKKERLECHIYEKLIMILLYFAVIF</sequence>
<accession>A0A242W6E1</accession>
<gene>
    <name evidence="2" type="ORF">BK699_18170</name>
</gene>
<protein>
    <submittedName>
        <fullName evidence="2">Uncharacterized protein</fullName>
    </submittedName>
</protein>
<evidence type="ECO:0000313" key="3">
    <source>
        <dbReference type="Proteomes" id="UP000195152"/>
    </source>
</evidence>
<evidence type="ECO:0000256" key="1">
    <source>
        <dbReference type="ARBA" id="ARBA00002286"/>
    </source>
</evidence>
<comment type="function">
    <text evidence="1">Involved in the transposition of the insertion sequence.</text>
</comment>
<dbReference type="EMBL" id="NFCF01000076">
    <property type="protein sequence ID" value="OTW47110.1"/>
    <property type="molecule type" value="Genomic_DNA"/>
</dbReference>
<evidence type="ECO:0000313" key="2">
    <source>
        <dbReference type="EMBL" id="OTW47110.1"/>
    </source>
</evidence>
<dbReference type="AlphaFoldDB" id="A0A242W6E1"/>
<dbReference type="InterPro" id="IPR012337">
    <property type="entry name" value="RNaseH-like_sf"/>
</dbReference>
<dbReference type="Proteomes" id="UP000195152">
    <property type="component" value="Unassembled WGS sequence"/>
</dbReference>